<evidence type="ECO:0000256" key="1">
    <source>
        <dbReference type="SAM" id="MobiDB-lite"/>
    </source>
</evidence>
<dbReference type="Pfam" id="PF11772">
    <property type="entry name" value="EpuA"/>
    <property type="match status" value="1"/>
</dbReference>
<feature type="transmembrane region" description="Helical" evidence="2">
    <location>
        <begin position="45"/>
        <end position="69"/>
    </location>
</feature>
<evidence type="ECO:0000313" key="4">
    <source>
        <dbReference type="Proteomes" id="UP000679779"/>
    </source>
</evidence>
<sequence>MSDTNKPADRLTRTRHQSDAQGKPEEDRDDWMKPARRKTARWRIVIRWMIPLFLLLALIGGLIFGYVVIGKQSLSDVFEWKTWQHVIDLVFAP</sequence>
<dbReference type="InterPro" id="IPR024596">
    <property type="entry name" value="RNApol_su_b/EpuA"/>
</dbReference>
<keyword evidence="2" id="KW-0472">Membrane</keyword>
<dbReference type="AlphaFoldDB" id="A0A919XHW9"/>
<name>A0A919XHW9_9BACL</name>
<protein>
    <recommendedName>
        <fullName evidence="5">DNA-directed RNA polymerase subunit beta</fullName>
    </recommendedName>
</protein>
<dbReference type="Proteomes" id="UP000679779">
    <property type="component" value="Unassembled WGS sequence"/>
</dbReference>
<keyword evidence="4" id="KW-1185">Reference proteome</keyword>
<keyword evidence="2" id="KW-0812">Transmembrane</keyword>
<keyword evidence="2" id="KW-1133">Transmembrane helix</keyword>
<proteinExistence type="predicted"/>
<reference evidence="3" key="1">
    <citation type="submission" date="2021-03" db="EMBL/GenBank/DDBJ databases">
        <title>Antimicrobial resistance genes in bacteria isolated from Japanese honey, and their potential for conferring macrolide and lincosamide resistance in the American foulbrood pathogen Paenibacillus larvae.</title>
        <authorList>
            <person name="Okamoto M."/>
            <person name="Kumagai M."/>
            <person name="Kanamori H."/>
            <person name="Takamatsu D."/>
        </authorList>
    </citation>
    <scope>NUCLEOTIDE SEQUENCE</scope>
    <source>
        <strain evidence="3">J2TS6</strain>
    </source>
</reference>
<evidence type="ECO:0000313" key="3">
    <source>
        <dbReference type="EMBL" id="GIO33186.1"/>
    </source>
</evidence>
<feature type="region of interest" description="Disordered" evidence="1">
    <location>
        <begin position="1"/>
        <end position="32"/>
    </location>
</feature>
<dbReference type="RefSeq" id="WP_373309257.1">
    <property type="nucleotide sequence ID" value="NZ_BORQ01000005.1"/>
</dbReference>
<accession>A0A919XHW9</accession>
<comment type="caution">
    <text evidence="3">The sequence shown here is derived from an EMBL/GenBank/DDBJ whole genome shotgun (WGS) entry which is preliminary data.</text>
</comment>
<gene>
    <name evidence="3" type="ORF">J2TS6_43270</name>
</gene>
<dbReference type="EMBL" id="BORQ01000005">
    <property type="protein sequence ID" value="GIO33186.1"/>
    <property type="molecule type" value="Genomic_DNA"/>
</dbReference>
<evidence type="ECO:0000256" key="2">
    <source>
        <dbReference type="SAM" id="Phobius"/>
    </source>
</evidence>
<evidence type="ECO:0008006" key="5">
    <source>
        <dbReference type="Google" id="ProtNLM"/>
    </source>
</evidence>
<organism evidence="3 4">
    <name type="scientific">Paenibacillus albilobatus</name>
    <dbReference type="NCBI Taxonomy" id="2716884"/>
    <lineage>
        <taxon>Bacteria</taxon>
        <taxon>Bacillati</taxon>
        <taxon>Bacillota</taxon>
        <taxon>Bacilli</taxon>
        <taxon>Bacillales</taxon>
        <taxon>Paenibacillaceae</taxon>
        <taxon>Paenibacillus</taxon>
    </lineage>
</organism>